<dbReference type="FunFam" id="1.25.40.10:FF:001370">
    <property type="entry name" value="Pentatricopeptide repeat-containing protein"/>
    <property type="match status" value="1"/>
</dbReference>
<evidence type="ECO:0000313" key="4">
    <source>
        <dbReference type="Proteomes" id="UP000237000"/>
    </source>
</evidence>
<keyword evidence="4" id="KW-1185">Reference proteome</keyword>
<dbReference type="Pfam" id="PF13041">
    <property type="entry name" value="PPR_2"/>
    <property type="match status" value="1"/>
</dbReference>
<dbReference type="InterPro" id="IPR046960">
    <property type="entry name" value="PPR_At4g14850-like_plant"/>
</dbReference>
<organism evidence="3 4">
    <name type="scientific">Trema orientale</name>
    <name type="common">Charcoal tree</name>
    <name type="synonym">Celtis orientalis</name>
    <dbReference type="NCBI Taxonomy" id="63057"/>
    <lineage>
        <taxon>Eukaryota</taxon>
        <taxon>Viridiplantae</taxon>
        <taxon>Streptophyta</taxon>
        <taxon>Embryophyta</taxon>
        <taxon>Tracheophyta</taxon>
        <taxon>Spermatophyta</taxon>
        <taxon>Magnoliopsida</taxon>
        <taxon>eudicotyledons</taxon>
        <taxon>Gunneridae</taxon>
        <taxon>Pentapetalae</taxon>
        <taxon>rosids</taxon>
        <taxon>fabids</taxon>
        <taxon>Rosales</taxon>
        <taxon>Cannabaceae</taxon>
        <taxon>Trema</taxon>
    </lineage>
</organism>
<dbReference type="NCBIfam" id="TIGR00756">
    <property type="entry name" value="PPR"/>
    <property type="match status" value="2"/>
</dbReference>
<gene>
    <name evidence="3" type="ORF">TorRG33x02_203750</name>
</gene>
<feature type="repeat" description="PPR" evidence="2">
    <location>
        <begin position="95"/>
        <end position="129"/>
    </location>
</feature>
<evidence type="ECO:0000256" key="2">
    <source>
        <dbReference type="PROSITE-ProRule" id="PRU00708"/>
    </source>
</evidence>
<dbReference type="InterPro" id="IPR011990">
    <property type="entry name" value="TPR-like_helical_dom_sf"/>
</dbReference>
<dbReference type="InParanoid" id="A0A2P5EE56"/>
<dbReference type="EMBL" id="JXTC01000172">
    <property type="protein sequence ID" value="PON83824.1"/>
    <property type="molecule type" value="Genomic_DNA"/>
</dbReference>
<dbReference type="PANTHER" id="PTHR47926">
    <property type="entry name" value="PENTATRICOPEPTIDE REPEAT-CONTAINING PROTEIN"/>
    <property type="match status" value="1"/>
</dbReference>
<reference evidence="4" key="1">
    <citation type="submission" date="2016-06" db="EMBL/GenBank/DDBJ databases">
        <title>Parallel loss of symbiosis genes in relatives of nitrogen-fixing non-legume Parasponia.</title>
        <authorList>
            <person name="Van Velzen R."/>
            <person name="Holmer R."/>
            <person name="Bu F."/>
            <person name="Rutten L."/>
            <person name="Van Zeijl A."/>
            <person name="Liu W."/>
            <person name="Santuari L."/>
            <person name="Cao Q."/>
            <person name="Sharma T."/>
            <person name="Shen D."/>
            <person name="Roswanjaya Y."/>
            <person name="Wardhani T."/>
            <person name="Kalhor M.S."/>
            <person name="Jansen J."/>
            <person name="Van den Hoogen J."/>
            <person name="Gungor B."/>
            <person name="Hartog M."/>
            <person name="Hontelez J."/>
            <person name="Verver J."/>
            <person name="Yang W.-C."/>
            <person name="Schijlen E."/>
            <person name="Repin R."/>
            <person name="Schilthuizen M."/>
            <person name="Schranz E."/>
            <person name="Heidstra R."/>
            <person name="Miyata K."/>
            <person name="Fedorova E."/>
            <person name="Kohlen W."/>
            <person name="Bisseling T."/>
            <person name="Smit S."/>
            <person name="Geurts R."/>
        </authorList>
    </citation>
    <scope>NUCLEOTIDE SEQUENCE [LARGE SCALE GENOMIC DNA]</scope>
    <source>
        <strain evidence="4">cv. RG33-2</strain>
    </source>
</reference>
<feature type="repeat" description="PPR" evidence="2">
    <location>
        <begin position="165"/>
        <end position="199"/>
    </location>
</feature>
<accession>A0A2P5EE56</accession>
<dbReference type="OrthoDB" id="736572at2759"/>
<evidence type="ECO:0000313" key="3">
    <source>
        <dbReference type="EMBL" id="PON83824.1"/>
    </source>
</evidence>
<dbReference type="Gene3D" id="1.25.40.10">
    <property type="entry name" value="Tetratricopeptide repeat domain"/>
    <property type="match status" value="1"/>
</dbReference>
<dbReference type="GO" id="GO:0009451">
    <property type="term" value="P:RNA modification"/>
    <property type="evidence" value="ECO:0007669"/>
    <property type="project" value="InterPro"/>
</dbReference>
<keyword evidence="1" id="KW-0677">Repeat</keyword>
<name>A0A2P5EE56_TREOI</name>
<dbReference type="STRING" id="63057.A0A2P5EE56"/>
<dbReference type="InterPro" id="IPR002885">
    <property type="entry name" value="PPR_rpt"/>
</dbReference>
<dbReference type="GO" id="GO:0003723">
    <property type="term" value="F:RNA binding"/>
    <property type="evidence" value="ECO:0007669"/>
    <property type="project" value="InterPro"/>
</dbReference>
<sequence length="274" mass="30546">MTGTSVLNQTHLLFPTKDSLQTPEFTFSSKDQECISLLKRCRSIKEIKQIHAQILKFGLFLDPFCAGNLVATCALSDWGSMDHACSIFRRIDAPEAFLFNTMIRGHVKDMNWGQALLLYCEMLESGVEPDNFTYPPLLKACARLSALEEGMLIHGHAFKLGLQGDLFVQNSLINMYGKCGIIELSRSVFDQMLEKSVASWSAIIAVHASLGKWWECLMLFGDMNREGFWRAEESILVSVLSACTHLGALDLGRCTHGSLLRSISGLNKLLEFAT</sequence>
<dbReference type="PROSITE" id="PS51375">
    <property type="entry name" value="PPR"/>
    <property type="match status" value="2"/>
</dbReference>
<dbReference type="AlphaFoldDB" id="A0A2P5EE56"/>
<proteinExistence type="predicted"/>
<dbReference type="PANTHER" id="PTHR47926:SF359">
    <property type="entry name" value="PENTACOTRIPEPTIDE-REPEAT REGION OF PRORP DOMAIN-CONTAINING PROTEIN"/>
    <property type="match status" value="1"/>
</dbReference>
<dbReference type="Pfam" id="PF01535">
    <property type="entry name" value="PPR"/>
    <property type="match status" value="2"/>
</dbReference>
<dbReference type="Proteomes" id="UP000237000">
    <property type="component" value="Unassembled WGS sequence"/>
</dbReference>
<protein>
    <submittedName>
        <fullName evidence="3">Pentatricopeptide repeat</fullName>
    </submittedName>
</protein>
<comment type="caution">
    <text evidence="3">The sequence shown here is derived from an EMBL/GenBank/DDBJ whole genome shotgun (WGS) entry which is preliminary data.</text>
</comment>
<evidence type="ECO:0000256" key="1">
    <source>
        <dbReference type="ARBA" id="ARBA00022737"/>
    </source>
</evidence>